<reference evidence="6" key="1">
    <citation type="submission" date="2023-06" db="EMBL/GenBank/DDBJ databases">
        <title>lsaBGC provides a comprehensive framework for evolutionary analysis of biosynthetic gene clusters within focal taxa.</title>
        <authorList>
            <person name="Salamzade R."/>
            <person name="Sandstrom S."/>
            <person name="Kalan L.R."/>
        </authorList>
    </citation>
    <scope>NUCLEOTIDE SEQUENCE</scope>
    <source>
        <strain evidence="6">P3-SID899</strain>
    </source>
</reference>
<evidence type="ECO:0000313" key="7">
    <source>
        <dbReference type="Proteomes" id="UP001205867"/>
    </source>
</evidence>
<dbReference type="AlphaFoldDB" id="A0AAP3ALC9"/>
<dbReference type="SUPFAM" id="SSF52540">
    <property type="entry name" value="P-loop containing nucleoside triphosphate hydrolases"/>
    <property type="match status" value="1"/>
</dbReference>
<comment type="caution">
    <text evidence="6">The sequence shown here is derived from an EMBL/GenBank/DDBJ whole genome shotgun (WGS) entry which is preliminary data.</text>
</comment>
<evidence type="ECO:0000256" key="2">
    <source>
        <dbReference type="ARBA" id="ARBA00022448"/>
    </source>
</evidence>
<dbReference type="PROSITE" id="PS50893">
    <property type="entry name" value="ABC_TRANSPORTER_2"/>
    <property type="match status" value="1"/>
</dbReference>
<dbReference type="CDD" id="cd03255">
    <property type="entry name" value="ABC_MJ0796_LolCDE_FtsE"/>
    <property type="match status" value="1"/>
</dbReference>
<gene>
    <name evidence="6" type="ORF">M3A82_009745</name>
</gene>
<organism evidence="6 7">
    <name type="scientific">Micrococcus luteus</name>
    <name type="common">Micrococcus lysodeikticus</name>
    <dbReference type="NCBI Taxonomy" id="1270"/>
    <lineage>
        <taxon>Bacteria</taxon>
        <taxon>Bacillati</taxon>
        <taxon>Actinomycetota</taxon>
        <taxon>Actinomycetes</taxon>
        <taxon>Micrococcales</taxon>
        <taxon>Micrococcaceae</taxon>
        <taxon>Micrococcus</taxon>
    </lineage>
</organism>
<feature type="domain" description="ABC transporter" evidence="5">
    <location>
        <begin position="4"/>
        <end position="226"/>
    </location>
</feature>
<keyword evidence="2" id="KW-0813">Transport</keyword>
<comment type="similarity">
    <text evidence="1">Belongs to the ABC transporter superfamily.</text>
</comment>
<dbReference type="PROSITE" id="PS00211">
    <property type="entry name" value="ABC_TRANSPORTER_1"/>
    <property type="match status" value="1"/>
</dbReference>
<keyword evidence="4 6" id="KW-0067">ATP-binding</keyword>
<dbReference type="PANTHER" id="PTHR24220:SF689">
    <property type="entry name" value="LIPOPROTEIN-RELEASING SYSTEM ATP-BINDING PROTEIN LOLD"/>
    <property type="match status" value="1"/>
</dbReference>
<keyword evidence="3" id="KW-0547">Nucleotide-binding</keyword>
<dbReference type="InterPro" id="IPR003439">
    <property type="entry name" value="ABC_transporter-like_ATP-bd"/>
</dbReference>
<dbReference type="GO" id="GO:0005524">
    <property type="term" value="F:ATP binding"/>
    <property type="evidence" value="ECO:0007669"/>
    <property type="project" value="UniProtKB-KW"/>
</dbReference>
<dbReference type="InterPro" id="IPR017911">
    <property type="entry name" value="MacB-like_ATP-bd"/>
</dbReference>
<evidence type="ECO:0000256" key="3">
    <source>
        <dbReference type="ARBA" id="ARBA00022741"/>
    </source>
</evidence>
<dbReference type="GO" id="GO:0022857">
    <property type="term" value="F:transmembrane transporter activity"/>
    <property type="evidence" value="ECO:0007669"/>
    <property type="project" value="TreeGrafter"/>
</dbReference>
<dbReference type="InterPro" id="IPR027417">
    <property type="entry name" value="P-loop_NTPase"/>
</dbReference>
<dbReference type="EMBL" id="JALXKZ020000028">
    <property type="protein sequence ID" value="MCV7629612.1"/>
    <property type="molecule type" value="Genomic_DNA"/>
</dbReference>
<dbReference type="Gene3D" id="3.40.50.300">
    <property type="entry name" value="P-loop containing nucleotide triphosphate hydrolases"/>
    <property type="match status" value="1"/>
</dbReference>
<dbReference type="InterPro" id="IPR017871">
    <property type="entry name" value="ABC_transporter-like_CS"/>
</dbReference>
<dbReference type="InterPro" id="IPR015854">
    <property type="entry name" value="ABC_transpr_LolD-like"/>
</dbReference>
<evidence type="ECO:0000256" key="4">
    <source>
        <dbReference type="ARBA" id="ARBA00022840"/>
    </source>
</evidence>
<evidence type="ECO:0000259" key="5">
    <source>
        <dbReference type="PROSITE" id="PS50893"/>
    </source>
</evidence>
<proteinExistence type="inferred from homology"/>
<dbReference type="PANTHER" id="PTHR24220">
    <property type="entry name" value="IMPORT ATP-BINDING PROTEIN"/>
    <property type="match status" value="1"/>
</dbReference>
<protein>
    <submittedName>
        <fullName evidence="6">ABC transporter ATP-binding protein</fullName>
    </submittedName>
</protein>
<dbReference type="InterPro" id="IPR003593">
    <property type="entry name" value="AAA+_ATPase"/>
</dbReference>
<sequence length="226" mass="24339">MTLLEVHDVDKTFVSGGAAVPVLREASLLVPAGQMHAVTGPSGSGKSTLLRILACLDSPDSGRVLLGGEPLPKPWSRGGDRYRNQRCGIVLQDFAVMEHATALENVMLPLRYGPDRVPHGEQRRRAGEALERVGLGMRTGHRARTLSGGEKQRVAVARALINEPPLVLADEPTGALDQDRTRDVVDLLRGAVGPERAVVVVTHDPRVAAACDRRWHLVDGELAPQD</sequence>
<evidence type="ECO:0000313" key="6">
    <source>
        <dbReference type="EMBL" id="MCV7629612.1"/>
    </source>
</evidence>
<name>A0AAP3ALC9_MICLU</name>
<dbReference type="Pfam" id="PF00005">
    <property type="entry name" value="ABC_tran"/>
    <property type="match status" value="1"/>
</dbReference>
<dbReference type="Proteomes" id="UP001205867">
    <property type="component" value="Unassembled WGS sequence"/>
</dbReference>
<dbReference type="GO" id="GO:0016887">
    <property type="term" value="F:ATP hydrolysis activity"/>
    <property type="evidence" value="ECO:0007669"/>
    <property type="project" value="InterPro"/>
</dbReference>
<accession>A0AAP3ALC9</accession>
<dbReference type="SMART" id="SM00382">
    <property type="entry name" value="AAA"/>
    <property type="match status" value="1"/>
</dbReference>
<evidence type="ECO:0000256" key="1">
    <source>
        <dbReference type="ARBA" id="ARBA00005417"/>
    </source>
</evidence>
<dbReference type="GO" id="GO:0005886">
    <property type="term" value="C:plasma membrane"/>
    <property type="evidence" value="ECO:0007669"/>
    <property type="project" value="TreeGrafter"/>
</dbReference>